<gene>
    <name evidence="2" type="ORF">AYO21_06075</name>
</gene>
<dbReference type="Pfam" id="PF09994">
    <property type="entry name" value="T6SS_Tle1-like_cat"/>
    <property type="match status" value="1"/>
</dbReference>
<evidence type="ECO:0000313" key="2">
    <source>
        <dbReference type="EMBL" id="OAG39800.1"/>
    </source>
</evidence>
<protein>
    <recommendedName>
        <fullName evidence="1">T6SS Phospholipase effector Tle1-like catalytic domain-containing protein</fullName>
    </recommendedName>
</protein>
<dbReference type="AlphaFoldDB" id="A0A177F889"/>
<sequence length="531" mass="59791">MSQQPRRIVLFCDGTGQSEYNPENRSTNVSRIKSYMSIRTSGNTSQSSFYIPGIGTEGFHTDKLHQANAKGIETSIKAGYTAIRDNYSHDDGDQIILLGFSRGAFVMRCVADMVGRIGVLTKASNRLADHLVDLVFEQWKARKDGQYQRYDPEPRQVDFADTPTTDDGQVAVSEVVPSLGDVDRNDKDALFTFLLQHSTYLNREVPIKVCALWDTVAAVDTPLLGIQQIRVPGEFAFVNSALGNGIQHAIHALSLHERRRPFLPIVWRTSDTTGTLINQTRTLRQCWFVGYHSDIGGGREFQGLSHISLAWMIARLQAFLEFDVDEFSNPPPTRSSWILHREPDSGGSIVVRPQIIGPDSMKAKFRLAGTKHRKPRRHFWTTTTFDNIKEPNANTGDSKETIHWTVNVITGVRWYPSCKALASSFLGVDSIANCRCGQGNTRHQRHWTIPLKSSAIRNYRVCEETALEANPNPEVEGERELELELLLKWLSSELKALQRDSTESDPVPKTCIGEVMGDIWRQFYNTARGIR</sequence>
<dbReference type="PANTHER" id="PTHR33840">
    <property type="match status" value="1"/>
</dbReference>
<accession>A0A177F889</accession>
<dbReference type="EMBL" id="LVKK01000040">
    <property type="protein sequence ID" value="OAG39800.1"/>
    <property type="molecule type" value="Genomic_DNA"/>
</dbReference>
<dbReference type="RefSeq" id="XP_022511752.1">
    <property type="nucleotide sequence ID" value="XM_022656040.1"/>
</dbReference>
<dbReference type="PANTHER" id="PTHR33840:SF1">
    <property type="entry name" value="TLE1 PHOSPHOLIPASE DOMAIN-CONTAINING PROTEIN"/>
    <property type="match status" value="1"/>
</dbReference>
<feature type="domain" description="T6SS Phospholipase effector Tle1-like catalytic" evidence="1">
    <location>
        <begin position="6"/>
        <end position="314"/>
    </location>
</feature>
<dbReference type="OrthoDB" id="3162439at2759"/>
<evidence type="ECO:0000313" key="3">
    <source>
        <dbReference type="Proteomes" id="UP000077002"/>
    </source>
</evidence>
<keyword evidence="3" id="KW-1185">Reference proteome</keyword>
<name>A0A177F889_9EURO</name>
<dbReference type="Proteomes" id="UP000077002">
    <property type="component" value="Unassembled WGS sequence"/>
</dbReference>
<proteinExistence type="predicted"/>
<dbReference type="GeneID" id="34601238"/>
<evidence type="ECO:0000259" key="1">
    <source>
        <dbReference type="Pfam" id="PF09994"/>
    </source>
</evidence>
<organism evidence="2 3">
    <name type="scientific">Fonsecaea monophora</name>
    <dbReference type="NCBI Taxonomy" id="254056"/>
    <lineage>
        <taxon>Eukaryota</taxon>
        <taxon>Fungi</taxon>
        <taxon>Dikarya</taxon>
        <taxon>Ascomycota</taxon>
        <taxon>Pezizomycotina</taxon>
        <taxon>Eurotiomycetes</taxon>
        <taxon>Chaetothyriomycetidae</taxon>
        <taxon>Chaetothyriales</taxon>
        <taxon>Herpotrichiellaceae</taxon>
        <taxon>Fonsecaea</taxon>
    </lineage>
</organism>
<reference evidence="2 3" key="1">
    <citation type="submission" date="2016-03" db="EMBL/GenBank/DDBJ databases">
        <title>Draft genome sequence of the Fonsecaea monophora CBS 269.37.</title>
        <authorList>
            <person name="Bombassaro A."/>
            <person name="Vinicius W.A."/>
            <person name="De Hoog S."/>
            <person name="Sun J."/>
            <person name="Souza E.M."/>
            <person name="Raittz R.T."/>
            <person name="Costa F."/>
            <person name="Leao A.C."/>
            <person name="Tadra-Sfeir M.Z."/>
            <person name="Baura V."/>
            <person name="Balsanelli E."/>
            <person name="Pedrosa F.O."/>
            <person name="Moreno L.F."/>
            <person name="Steffens M.B."/>
            <person name="Xi L."/>
            <person name="Bocca A.L."/>
            <person name="Felipe M.S."/>
            <person name="Teixeira M."/>
            <person name="Telles Filho F.Q."/>
            <person name="Azevedo C.M."/>
            <person name="Gomes R."/>
            <person name="Vicente V.A."/>
        </authorList>
    </citation>
    <scope>NUCLEOTIDE SEQUENCE [LARGE SCALE GENOMIC DNA]</scope>
    <source>
        <strain evidence="2 3">CBS 269.37</strain>
    </source>
</reference>
<comment type="caution">
    <text evidence="2">The sequence shown here is derived from an EMBL/GenBank/DDBJ whole genome shotgun (WGS) entry which is preliminary data.</text>
</comment>
<dbReference type="InterPro" id="IPR018712">
    <property type="entry name" value="Tle1-like_cat"/>
</dbReference>